<reference evidence="3 4" key="1">
    <citation type="journal article" date="2015" name="J. Biotechnol.">
        <title>Complete genome sequence of a malodorant-producing acetogen, Clostridium scatologenes ATCC 25775(T).</title>
        <authorList>
            <person name="Zhu Z."/>
            <person name="Guo T."/>
            <person name="Zheng H."/>
            <person name="Song T."/>
            <person name="Ouyang P."/>
            <person name="Xie J."/>
        </authorList>
    </citation>
    <scope>NUCLEOTIDE SEQUENCE [LARGE SCALE GENOMIC DNA]</scope>
    <source>
        <strain evidence="3 4">ATCC 25775</strain>
    </source>
</reference>
<dbReference type="InterPro" id="IPR032066">
    <property type="entry name" value="GP3_package"/>
</dbReference>
<dbReference type="Gene3D" id="1.10.132.80">
    <property type="match status" value="1"/>
</dbReference>
<name>A0A0E3GRD8_CLOSL</name>
<feature type="region of interest" description="Disordered" evidence="2">
    <location>
        <begin position="1"/>
        <end position="23"/>
    </location>
</feature>
<gene>
    <name evidence="3" type="ORF">CSCA_3021</name>
</gene>
<evidence type="ECO:0000256" key="1">
    <source>
        <dbReference type="SAM" id="Coils"/>
    </source>
</evidence>
<protein>
    <submittedName>
        <fullName evidence="3">Uncharacterized protein</fullName>
    </submittedName>
</protein>
<proteinExistence type="predicted"/>
<sequence length="162" mass="19232">MAEEKLKKDGTISRQGEGGTGRRPLKWNNVNELVQYANDFFKWCEDNSKRPTVTRLAYYLRCDRKDLMRYENYQQYDWLKRLSEEEKKSYSNTIKEIKRRIEAEYEDSLFDKSSTTGAIFTLKNNYNWVDKQEVVTNSNTNSSDLSAEEIEKQLALLEKENK</sequence>
<dbReference type="Pfam" id="PF16677">
    <property type="entry name" value="GP3_package"/>
    <property type="match status" value="1"/>
</dbReference>
<dbReference type="RefSeq" id="WP_029160937.1">
    <property type="nucleotide sequence ID" value="NZ_CP009933.1"/>
</dbReference>
<accession>A0A0E3GRD8</accession>
<keyword evidence="4" id="KW-1185">Reference proteome</keyword>
<organism evidence="3 4">
    <name type="scientific">Clostridium scatologenes</name>
    <dbReference type="NCBI Taxonomy" id="1548"/>
    <lineage>
        <taxon>Bacteria</taxon>
        <taxon>Bacillati</taxon>
        <taxon>Bacillota</taxon>
        <taxon>Clostridia</taxon>
        <taxon>Eubacteriales</taxon>
        <taxon>Clostridiaceae</taxon>
        <taxon>Clostridium</taxon>
    </lineage>
</organism>
<dbReference type="AlphaFoldDB" id="A0A0E3GRD8"/>
<dbReference type="STRING" id="1548.CSCA_3021"/>
<keyword evidence="1" id="KW-0175">Coiled coil</keyword>
<evidence type="ECO:0000313" key="4">
    <source>
        <dbReference type="Proteomes" id="UP000033115"/>
    </source>
</evidence>
<dbReference type="EMBL" id="CP009933">
    <property type="protein sequence ID" value="AKA70146.1"/>
    <property type="molecule type" value="Genomic_DNA"/>
</dbReference>
<dbReference type="KEGG" id="csq:CSCA_3021"/>
<dbReference type="HOGENOM" id="CLU_135510_0_0_9"/>
<feature type="coiled-coil region" evidence="1">
    <location>
        <begin position="80"/>
        <end position="107"/>
    </location>
</feature>
<evidence type="ECO:0000256" key="2">
    <source>
        <dbReference type="SAM" id="MobiDB-lite"/>
    </source>
</evidence>
<evidence type="ECO:0000313" key="3">
    <source>
        <dbReference type="EMBL" id="AKA70146.1"/>
    </source>
</evidence>
<dbReference type="Proteomes" id="UP000033115">
    <property type="component" value="Chromosome"/>
</dbReference>
<feature type="compositionally biased region" description="Basic and acidic residues" evidence="2">
    <location>
        <begin position="1"/>
        <end position="11"/>
    </location>
</feature>